<dbReference type="EMBL" id="JAPZBU010000006">
    <property type="protein sequence ID" value="KAJ5396989.1"/>
    <property type="molecule type" value="Genomic_DNA"/>
</dbReference>
<evidence type="ECO:0000313" key="2">
    <source>
        <dbReference type="EMBL" id="KAJ5396989.1"/>
    </source>
</evidence>
<dbReference type="GeneID" id="81368719"/>
<proteinExistence type="predicted"/>
<accession>A0A9W9W1M2</accession>
<comment type="caution">
    <text evidence="2">The sequence shown here is derived from an EMBL/GenBank/DDBJ whole genome shotgun (WGS) entry which is preliminary data.</text>
</comment>
<feature type="compositionally biased region" description="Polar residues" evidence="1">
    <location>
        <begin position="121"/>
        <end position="131"/>
    </location>
</feature>
<dbReference type="Proteomes" id="UP001147747">
    <property type="component" value="Unassembled WGS sequence"/>
</dbReference>
<protein>
    <submittedName>
        <fullName evidence="2">Uncharacterized protein</fullName>
    </submittedName>
</protein>
<evidence type="ECO:0000256" key="1">
    <source>
        <dbReference type="SAM" id="MobiDB-lite"/>
    </source>
</evidence>
<feature type="compositionally biased region" description="Polar residues" evidence="1">
    <location>
        <begin position="62"/>
        <end position="80"/>
    </location>
</feature>
<reference evidence="2" key="2">
    <citation type="journal article" date="2023" name="IMA Fungus">
        <title>Comparative genomic study of the Penicillium genus elucidates a diverse pangenome and 15 lateral gene transfer events.</title>
        <authorList>
            <person name="Petersen C."/>
            <person name="Sorensen T."/>
            <person name="Nielsen M.R."/>
            <person name="Sondergaard T.E."/>
            <person name="Sorensen J.L."/>
            <person name="Fitzpatrick D.A."/>
            <person name="Frisvad J.C."/>
            <person name="Nielsen K.L."/>
        </authorList>
    </citation>
    <scope>NUCLEOTIDE SEQUENCE</scope>
    <source>
        <strain evidence="2">IBT 29677</strain>
    </source>
</reference>
<organism evidence="2 3">
    <name type="scientific">Penicillium cosmopolitanum</name>
    <dbReference type="NCBI Taxonomy" id="1131564"/>
    <lineage>
        <taxon>Eukaryota</taxon>
        <taxon>Fungi</taxon>
        <taxon>Dikarya</taxon>
        <taxon>Ascomycota</taxon>
        <taxon>Pezizomycotina</taxon>
        <taxon>Eurotiomycetes</taxon>
        <taxon>Eurotiomycetidae</taxon>
        <taxon>Eurotiales</taxon>
        <taxon>Aspergillaceae</taxon>
        <taxon>Penicillium</taxon>
    </lineage>
</organism>
<gene>
    <name evidence="2" type="ORF">N7509_005102</name>
</gene>
<feature type="region of interest" description="Disordered" evidence="1">
    <location>
        <begin position="41"/>
        <end position="85"/>
    </location>
</feature>
<reference evidence="2" key="1">
    <citation type="submission" date="2022-12" db="EMBL/GenBank/DDBJ databases">
        <authorList>
            <person name="Petersen C."/>
        </authorList>
    </citation>
    <scope>NUCLEOTIDE SEQUENCE</scope>
    <source>
        <strain evidence="2">IBT 29677</strain>
    </source>
</reference>
<feature type="region of interest" description="Disordered" evidence="1">
    <location>
        <begin position="114"/>
        <end position="135"/>
    </location>
</feature>
<evidence type="ECO:0000313" key="3">
    <source>
        <dbReference type="Proteomes" id="UP001147747"/>
    </source>
</evidence>
<dbReference type="AlphaFoldDB" id="A0A9W9W1M2"/>
<sequence>MASSFYGGEYGSCSLSFSFSQYECKSNANASGSPVHCSLDSLHQHQTSSPHPAAAAAAPDCNLSSASPRRGRLSTTQSPSAHEENMPIVSNEHHPAASALASIQSSSYKCTAKSTRRGSRLTATNTLSSDPLGSRQRKFQHADAITLDQILAPRWCQQGRSPLRYATLAHALIGPTLS</sequence>
<dbReference type="RefSeq" id="XP_056489041.1">
    <property type="nucleotide sequence ID" value="XM_056629739.1"/>
</dbReference>
<name>A0A9W9W1M2_9EURO</name>
<keyword evidence="3" id="KW-1185">Reference proteome</keyword>